<evidence type="ECO:0000256" key="1">
    <source>
        <dbReference type="ARBA" id="ARBA00000382"/>
    </source>
</evidence>
<dbReference type="Proteomes" id="UP001360560">
    <property type="component" value="Unassembled WGS sequence"/>
</dbReference>
<keyword evidence="15" id="KW-0624">Polysaccharide degradation</keyword>
<dbReference type="RefSeq" id="XP_064855002.1">
    <property type="nucleotide sequence ID" value="XM_064998930.1"/>
</dbReference>
<evidence type="ECO:0000256" key="9">
    <source>
        <dbReference type="ARBA" id="ARBA00022729"/>
    </source>
</evidence>
<evidence type="ECO:0000256" key="8">
    <source>
        <dbReference type="ARBA" id="ARBA00022525"/>
    </source>
</evidence>
<dbReference type="GO" id="GO:0000272">
    <property type="term" value="P:polysaccharide catabolic process"/>
    <property type="evidence" value="ECO:0007669"/>
    <property type="project" value="UniProtKB-KW"/>
</dbReference>
<keyword evidence="11" id="KW-0472">Membrane</keyword>
<reference evidence="21 22" key="1">
    <citation type="journal article" date="2023" name="Elife">
        <title>Identification of key yeast species and microbe-microbe interactions impacting larval growth of Drosophila in the wild.</title>
        <authorList>
            <person name="Mure A."/>
            <person name="Sugiura Y."/>
            <person name="Maeda R."/>
            <person name="Honda K."/>
            <person name="Sakurai N."/>
            <person name="Takahashi Y."/>
            <person name="Watada M."/>
            <person name="Katoh T."/>
            <person name="Gotoh A."/>
            <person name="Gotoh Y."/>
            <person name="Taniguchi I."/>
            <person name="Nakamura K."/>
            <person name="Hayashi T."/>
            <person name="Katayama T."/>
            <person name="Uemura T."/>
            <person name="Hattori Y."/>
        </authorList>
    </citation>
    <scope>NUCLEOTIDE SEQUENCE [LARGE SCALE GENOMIC DNA]</scope>
    <source>
        <strain evidence="21 22">SC-9</strain>
    </source>
</reference>
<dbReference type="PANTHER" id="PTHR16631">
    <property type="entry name" value="GLUCAN 1,3-BETA-GLUCOSIDASE"/>
    <property type="match status" value="1"/>
</dbReference>
<dbReference type="InterPro" id="IPR017853">
    <property type="entry name" value="GH"/>
</dbReference>
<dbReference type="EMBL" id="BTFZ01000013">
    <property type="protein sequence ID" value="GMM38006.1"/>
    <property type="molecule type" value="Genomic_DNA"/>
</dbReference>
<dbReference type="GeneID" id="90075981"/>
<dbReference type="GO" id="GO:0071555">
    <property type="term" value="P:cell wall organization"/>
    <property type="evidence" value="ECO:0007669"/>
    <property type="project" value="UniProtKB-KW"/>
</dbReference>
<dbReference type="InterPro" id="IPR000490">
    <property type="entry name" value="Glyco_hydro_17"/>
</dbReference>
<organism evidence="21 22">
    <name type="scientific">Saccharomycopsis crataegensis</name>
    <dbReference type="NCBI Taxonomy" id="43959"/>
    <lineage>
        <taxon>Eukaryota</taxon>
        <taxon>Fungi</taxon>
        <taxon>Dikarya</taxon>
        <taxon>Ascomycota</taxon>
        <taxon>Saccharomycotina</taxon>
        <taxon>Saccharomycetes</taxon>
        <taxon>Saccharomycopsidaceae</taxon>
        <taxon>Saccharomycopsis</taxon>
    </lineage>
</organism>
<evidence type="ECO:0000256" key="3">
    <source>
        <dbReference type="ARBA" id="ARBA00004401"/>
    </source>
</evidence>
<protein>
    <recommendedName>
        <fullName evidence="5">glucan endo-1,3-beta-D-glucosidase</fullName>
        <ecNumber evidence="5">3.2.1.39</ecNumber>
    </recommendedName>
    <alternativeName>
        <fullName evidence="18">Endo-1,3-beta-glucanase btgC</fullName>
    </alternativeName>
    <alternativeName>
        <fullName evidence="17">Laminarinase btgC</fullName>
    </alternativeName>
</protein>
<feature type="chain" id="PRO_5043686127" description="glucan endo-1,3-beta-D-glucosidase" evidence="20">
    <location>
        <begin position="18"/>
        <end position="294"/>
    </location>
</feature>
<dbReference type="GO" id="GO:0042973">
    <property type="term" value="F:glucan endo-1,3-beta-D-glucosidase activity"/>
    <property type="evidence" value="ECO:0007669"/>
    <property type="project" value="UniProtKB-EC"/>
</dbReference>
<dbReference type="Pfam" id="PF00332">
    <property type="entry name" value="Glyco_hydro_17"/>
    <property type="match status" value="1"/>
</dbReference>
<evidence type="ECO:0000256" key="5">
    <source>
        <dbReference type="ARBA" id="ARBA00012780"/>
    </source>
</evidence>
<keyword evidence="8" id="KW-0964">Secreted</keyword>
<comment type="similarity">
    <text evidence="4 19">Belongs to the glycosyl hydrolase 17 family.</text>
</comment>
<dbReference type="Gene3D" id="3.20.20.80">
    <property type="entry name" value="Glycosidases"/>
    <property type="match status" value="1"/>
</dbReference>
<dbReference type="InterPro" id="IPR050732">
    <property type="entry name" value="Beta-glucan_modifiers"/>
</dbReference>
<evidence type="ECO:0000313" key="21">
    <source>
        <dbReference type="EMBL" id="GMM38006.1"/>
    </source>
</evidence>
<keyword evidence="13" id="KW-0119">Carbohydrate metabolism</keyword>
<dbReference type="GO" id="GO:0005576">
    <property type="term" value="C:extracellular region"/>
    <property type="evidence" value="ECO:0007669"/>
    <property type="project" value="TreeGrafter"/>
</dbReference>
<evidence type="ECO:0000256" key="19">
    <source>
        <dbReference type="RuleBase" id="RU004335"/>
    </source>
</evidence>
<keyword evidence="22" id="KW-1185">Reference proteome</keyword>
<keyword evidence="14" id="KW-0961">Cell wall biogenesis/degradation</keyword>
<proteinExistence type="inferred from homology"/>
<evidence type="ECO:0000256" key="11">
    <source>
        <dbReference type="ARBA" id="ARBA00023136"/>
    </source>
</evidence>
<dbReference type="EC" id="3.2.1.39" evidence="5"/>
<evidence type="ECO:0000256" key="4">
    <source>
        <dbReference type="ARBA" id="ARBA00008773"/>
    </source>
</evidence>
<keyword evidence="6" id="KW-1003">Cell membrane</keyword>
<comment type="catalytic activity">
    <reaction evidence="1">
        <text>Hydrolysis of (1-&gt;3)-beta-D-glucosidic linkages in (1-&gt;3)-beta-D-glucans.</text>
        <dbReference type="EC" id="3.2.1.39"/>
    </reaction>
</comment>
<name>A0AAV5QTH2_9ASCO</name>
<accession>A0AAV5QTH2</accession>
<comment type="function">
    <text evidence="16">Glucanases play a role in cell expansion during growth, in cell-cell fusion during mating, and in spore release during sporulation. This enzyme may be involved in beta-glucan degradation. Active on laminarin and lichenan.</text>
</comment>
<evidence type="ECO:0000256" key="18">
    <source>
        <dbReference type="ARBA" id="ARBA00043078"/>
    </source>
</evidence>
<evidence type="ECO:0000256" key="6">
    <source>
        <dbReference type="ARBA" id="ARBA00022475"/>
    </source>
</evidence>
<evidence type="ECO:0000256" key="13">
    <source>
        <dbReference type="ARBA" id="ARBA00023277"/>
    </source>
</evidence>
<dbReference type="GO" id="GO:0005886">
    <property type="term" value="C:plasma membrane"/>
    <property type="evidence" value="ECO:0007669"/>
    <property type="project" value="UniProtKB-SubCell"/>
</dbReference>
<evidence type="ECO:0000256" key="15">
    <source>
        <dbReference type="ARBA" id="ARBA00023326"/>
    </source>
</evidence>
<dbReference type="GO" id="GO:0009277">
    <property type="term" value="C:fungal-type cell wall"/>
    <property type="evidence" value="ECO:0007669"/>
    <property type="project" value="TreeGrafter"/>
</dbReference>
<dbReference type="SUPFAM" id="SSF51445">
    <property type="entry name" value="(Trans)glycosidases"/>
    <property type="match status" value="1"/>
</dbReference>
<keyword evidence="7" id="KW-0134">Cell wall</keyword>
<evidence type="ECO:0000256" key="12">
    <source>
        <dbReference type="ARBA" id="ARBA00023180"/>
    </source>
</evidence>
<sequence length="294" mass="31969">MLNFPLALAALAALGTALPVEKKEVSIPDYIKEFKGFSYTPFDQNKDCRTEDEIKTDLDVIKDFDLLHLYSSDCNVVQYAAETISGKLIVTVNDVSSSDEIASDITTIQDQVIAGGSTLNDKVDTIIIGNELIYNGWYTADEVTNFITEAKAAFPNFNGSWITSETVSSFYGNPDLCGAVDYVGINNHPYFDGQTPETAGSYVLGHIQALAEFCEENGHSKEVKVLETGWPWAGNADGVAVPSSENQVTALKNIASAAGSDCIVFSAYNELWKTTSDWDVERSWGVLGNAPSVW</sequence>
<evidence type="ECO:0000256" key="17">
    <source>
        <dbReference type="ARBA" id="ARBA00042373"/>
    </source>
</evidence>
<keyword evidence="12" id="KW-0325">Glycoprotein</keyword>
<evidence type="ECO:0000256" key="2">
    <source>
        <dbReference type="ARBA" id="ARBA00004191"/>
    </source>
</evidence>
<dbReference type="PANTHER" id="PTHR16631:SF17">
    <property type="entry name" value="GLUCAN ENDO-1,3-BETA-GLUCOSIDASE BTGC"/>
    <property type="match status" value="1"/>
</dbReference>
<evidence type="ECO:0000256" key="16">
    <source>
        <dbReference type="ARBA" id="ARBA00037649"/>
    </source>
</evidence>
<gene>
    <name evidence="21" type="ORF">DASC09_053310</name>
</gene>
<comment type="caution">
    <text evidence="21">The sequence shown here is derived from an EMBL/GenBank/DDBJ whole genome shotgun (WGS) entry which is preliminary data.</text>
</comment>
<evidence type="ECO:0000256" key="14">
    <source>
        <dbReference type="ARBA" id="ARBA00023316"/>
    </source>
</evidence>
<feature type="signal peptide" evidence="20">
    <location>
        <begin position="1"/>
        <end position="17"/>
    </location>
</feature>
<dbReference type="GO" id="GO:0009986">
    <property type="term" value="C:cell surface"/>
    <property type="evidence" value="ECO:0007669"/>
    <property type="project" value="TreeGrafter"/>
</dbReference>
<keyword evidence="9 20" id="KW-0732">Signal</keyword>
<evidence type="ECO:0000256" key="7">
    <source>
        <dbReference type="ARBA" id="ARBA00022512"/>
    </source>
</evidence>
<evidence type="ECO:0000313" key="22">
    <source>
        <dbReference type="Proteomes" id="UP001360560"/>
    </source>
</evidence>
<evidence type="ECO:0000256" key="10">
    <source>
        <dbReference type="ARBA" id="ARBA00022801"/>
    </source>
</evidence>
<evidence type="ECO:0000256" key="20">
    <source>
        <dbReference type="SAM" id="SignalP"/>
    </source>
</evidence>
<keyword evidence="10" id="KW-0378">Hydrolase</keyword>
<comment type="subcellular location">
    <subcellularLocation>
        <location evidence="3">Cell membrane</location>
        <topology evidence="3">Single-pass type II membrane protein</topology>
    </subcellularLocation>
    <subcellularLocation>
        <location evidence="2">Secreted</location>
        <location evidence="2">Cell wall</location>
    </subcellularLocation>
</comment>
<dbReference type="AlphaFoldDB" id="A0AAV5QTH2"/>